<comment type="pathway">
    <text evidence="2 10">Amino-acid biosynthesis; L-histidine biosynthesis; L-histidine from 5-phospho-alpha-D-ribose 1-diphosphate: step 1/9.</text>
</comment>
<dbReference type="Proteomes" id="UP000594463">
    <property type="component" value="Chromosome"/>
</dbReference>
<accession>A0A7T1AMT9</accession>
<feature type="binding site" evidence="11">
    <location>
        <position position="120"/>
    </location>
    <ligand>
        <name>L-histidine</name>
        <dbReference type="ChEBI" id="CHEBI:57595"/>
    </ligand>
</feature>
<dbReference type="GO" id="GO:0006427">
    <property type="term" value="P:histidyl-tRNA aminoacylation"/>
    <property type="evidence" value="ECO:0007669"/>
    <property type="project" value="TreeGrafter"/>
</dbReference>
<comment type="similarity">
    <text evidence="3 10">Belongs to the class-II aminoacyl-tRNA synthetase family. HisZ subfamily.</text>
</comment>
<dbReference type="NCBIfam" id="TIGR00443">
    <property type="entry name" value="hisZ_biosyn_reg"/>
    <property type="match status" value="1"/>
</dbReference>
<dbReference type="InterPro" id="IPR041715">
    <property type="entry name" value="HisRS-like_core"/>
</dbReference>
<gene>
    <name evidence="10 13" type="primary">hisZ</name>
    <name evidence="13" type="ORF">RT761_02029</name>
</gene>
<evidence type="ECO:0000256" key="10">
    <source>
        <dbReference type="HAMAP-Rule" id="MF_00125"/>
    </source>
</evidence>
<name>A0A7T1AMT9_ATRLM</name>
<keyword evidence="13" id="KW-0328">Glycosyltransferase</keyword>
<evidence type="ECO:0000259" key="12">
    <source>
        <dbReference type="PROSITE" id="PS50862"/>
    </source>
</evidence>
<dbReference type="SUPFAM" id="SSF55681">
    <property type="entry name" value="Class II aaRS and biotin synthetases"/>
    <property type="match status" value="1"/>
</dbReference>
<dbReference type="AlphaFoldDB" id="A0A7T1AMT9"/>
<dbReference type="PIRSF" id="PIRSF001549">
    <property type="entry name" value="His-tRNA_synth"/>
    <property type="match status" value="1"/>
</dbReference>
<evidence type="ECO:0000256" key="8">
    <source>
        <dbReference type="ARBA" id="ARBA00023102"/>
    </source>
</evidence>
<comment type="subcellular location">
    <subcellularLocation>
        <location evidence="1 10">Cytoplasm</location>
    </subcellularLocation>
</comment>
<keyword evidence="8 10" id="KW-0368">Histidine biosynthesis</keyword>
<dbReference type="InterPro" id="IPR045864">
    <property type="entry name" value="aa-tRNA-synth_II/BPL/LPL"/>
</dbReference>
<evidence type="ECO:0000256" key="2">
    <source>
        <dbReference type="ARBA" id="ARBA00004667"/>
    </source>
</evidence>
<dbReference type="RefSeq" id="WP_218111296.1">
    <property type="nucleotide sequence ID" value="NZ_CP065383.1"/>
</dbReference>
<organism evidence="13 14">
    <name type="scientific">Atribacter laminatus</name>
    <dbReference type="NCBI Taxonomy" id="2847778"/>
    <lineage>
        <taxon>Bacteria</taxon>
        <taxon>Pseudomonadati</taxon>
        <taxon>Atribacterota</taxon>
        <taxon>Atribacteria</taxon>
        <taxon>Atribacterales</taxon>
        <taxon>Atribacteraceae</taxon>
        <taxon>Atribacter</taxon>
    </lineage>
</organism>
<feature type="binding site" evidence="11">
    <location>
        <begin position="76"/>
        <end position="78"/>
    </location>
    <ligand>
        <name>L-histidine</name>
        <dbReference type="ChEBI" id="CHEBI:57595"/>
    </ligand>
</feature>
<comment type="subunit">
    <text evidence="4">Homodimer.</text>
</comment>
<dbReference type="KEGG" id="alam:RT761_02029"/>
<feature type="binding site" evidence="11">
    <location>
        <position position="106"/>
    </location>
    <ligand>
        <name>L-histidine</name>
        <dbReference type="ChEBI" id="CHEBI:57595"/>
    </ligand>
</feature>
<dbReference type="CDD" id="cd00773">
    <property type="entry name" value="HisRS-like_core"/>
    <property type="match status" value="1"/>
</dbReference>
<dbReference type="UniPathway" id="UPA00031">
    <property type="reaction ID" value="UER00006"/>
</dbReference>
<keyword evidence="13" id="KW-0808">Transferase</keyword>
<evidence type="ECO:0000256" key="9">
    <source>
        <dbReference type="ARBA" id="ARBA00025246"/>
    </source>
</evidence>
<dbReference type="PANTHER" id="PTHR43707">
    <property type="entry name" value="HISTIDYL-TRNA SYNTHETASE"/>
    <property type="match status" value="1"/>
</dbReference>
<evidence type="ECO:0000256" key="1">
    <source>
        <dbReference type="ARBA" id="ARBA00004496"/>
    </source>
</evidence>
<comment type="miscellaneous">
    <text evidence="10">This function is generally fulfilled by the C-terminal part of HisG, which is missing in some bacteria such as this one.</text>
</comment>
<evidence type="ECO:0000256" key="5">
    <source>
        <dbReference type="ARBA" id="ARBA00020397"/>
    </source>
</evidence>
<dbReference type="InterPro" id="IPR004517">
    <property type="entry name" value="HisZ"/>
</dbReference>
<feature type="binding site" evidence="11">
    <location>
        <position position="124"/>
    </location>
    <ligand>
        <name>L-histidine</name>
        <dbReference type="ChEBI" id="CHEBI:57595"/>
    </ligand>
</feature>
<evidence type="ECO:0000256" key="7">
    <source>
        <dbReference type="ARBA" id="ARBA00022605"/>
    </source>
</evidence>
<dbReference type="Pfam" id="PF13393">
    <property type="entry name" value="tRNA-synt_His"/>
    <property type="match status" value="1"/>
</dbReference>
<comment type="function">
    <text evidence="9 10">Required for the first step of histidine biosynthesis. May allow the feedback regulation of ATP phosphoribosyltransferase activity by histidine.</text>
</comment>
<dbReference type="Gene3D" id="3.30.930.10">
    <property type="entry name" value="Bira Bifunctional Protein, Domain 2"/>
    <property type="match status" value="1"/>
</dbReference>
<dbReference type="InterPro" id="IPR006195">
    <property type="entry name" value="aa-tRNA-synth_II"/>
</dbReference>
<evidence type="ECO:0000256" key="6">
    <source>
        <dbReference type="ARBA" id="ARBA00022490"/>
    </source>
</evidence>
<keyword evidence="14" id="KW-1185">Reference proteome</keyword>
<evidence type="ECO:0000256" key="4">
    <source>
        <dbReference type="ARBA" id="ARBA00011738"/>
    </source>
</evidence>
<keyword evidence="6 10" id="KW-0963">Cytoplasm</keyword>
<protein>
    <recommendedName>
        <fullName evidence="5 10">ATP phosphoribosyltransferase regulatory subunit</fullName>
    </recommendedName>
</protein>
<dbReference type="GO" id="GO:0000105">
    <property type="term" value="P:L-histidine biosynthetic process"/>
    <property type="evidence" value="ECO:0007669"/>
    <property type="project" value="UniProtKB-UniRule"/>
</dbReference>
<dbReference type="GO" id="GO:0004821">
    <property type="term" value="F:histidine-tRNA ligase activity"/>
    <property type="evidence" value="ECO:0007669"/>
    <property type="project" value="TreeGrafter"/>
</dbReference>
<dbReference type="GO" id="GO:0005737">
    <property type="term" value="C:cytoplasm"/>
    <property type="evidence" value="ECO:0007669"/>
    <property type="project" value="UniProtKB-SubCell"/>
</dbReference>
<proteinExistence type="inferred from homology"/>
<keyword evidence="7 10" id="KW-0028">Amino-acid biosynthesis</keyword>
<reference evidence="13 14" key="1">
    <citation type="journal article" date="2021" name="Nat. Commun.">
        <title>Isolation of a member of the candidate phylum Atribacteria reveals a unique cell membrane structure.</title>
        <authorList>
            <person name="Taiki K."/>
            <person name="Nobu M.K."/>
            <person name="Kusada H."/>
            <person name="Meng X.-Y."/>
            <person name="Hosoki N."/>
            <person name="Uematsu K."/>
            <person name="Yoshioka H."/>
            <person name="Kamagata Y."/>
            <person name="Tamaki H."/>
        </authorList>
    </citation>
    <scope>NUCLEOTIDE SEQUENCE [LARGE SCALE GENOMIC DNA]</scope>
    <source>
        <strain evidence="13 14">RT761</strain>
    </source>
</reference>
<evidence type="ECO:0000313" key="14">
    <source>
        <dbReference type="Proteomes" id="UP000594463"/>
    </source>
</evidence>
<feature type="binding site" evidence="11">
    <location>
        <position position="267"/>
    </location>
    <ligand>
        <name>L-histidine</name>
        <dbReference type="ChEBI" id="CHEBI:57595"/>
    </ligand>
</feature>
<dbReference type="GO" id="GO:0016757">
    <property type="term" value="F:glycosyltransferase activity"/>
    <property type="evidence" value="ECO:0007669"/>
    <property type="project" value="UniProtKB-KW"/>
</dbReference>
<sequence>MDLVLGMKDNHPQEVLKKREIEFKLRHLFSSWGFEEVETPTLEYYATLQKVIGDELKERLFQFINREGKLVCLRPDFTTSIARKYSSDLIGKNKTIRVFYDGKIFRYPSSPLRTESELTQMGLENIGDNSPAVDAEVVSLAIIALQKSGIRDFAVDIGHVGFFRGILNASGYSSSFQQKLKAIVKAKDFIALKNFLENNSPAEPKLVSLLLDFPFLRGKKEFLNDINDKLPRNHQITDSLERIGKVWDILSDYGLEKNIWVNLGLIRDFDYYSGIIFEGFSPFSGSPLLAGGRYDELFGIFGQDRPACGFALFIERLVEVCEKSQQDINQTFKSYTIFYPSEHRKAVFILTQKLRKQLRAVIAQEQNDVPFTLKLTDGFKEYTWTNINWDTIYEQIQEVIKNG</sequence>
<dbReference type="HAMAP" id="MF_00125">
    <property type="entry name" value="HisZ"/>
    <property type="match status" value="1"/>
</dbReference>
<dbReference type="InterPro" id="IPR004516">
    <property type="entry name" value="HisRS/HisZ"/>
</dbReference>
<dbReference type="PANTHER" id="PTHR43707:SF6">
    <property type="entry name" value="ATP PHOSPHORIBOSYLTRANSFERASE REGULATORY SUBUNIT"/>
    <property type="match status" value="1"/>
</dbReference>
<evidence type="ECO:0000256" key="3">
    <source>
        <dbReference type="ARBA" id="ARBA00005539"/>
    </source>
</evidence>
<evidence type="ECO:0000256" key="11">
    <source>
        <dbReference type="PIRSR" id="PIRSR001549-1"/>
    </source>
</evidence>
<dbReference type="PROSITE" id="PS50862">
    <property type="entry name" value="AA_TRNA_LIGASE_II"/>
    <property type="match status" value="1"/>
</dbReference>
<evidence type="ECO:0000313" key="13">
    <source>
        <dbReference type="EMBL" id="QPM68804.1"/>
    </source>
</evidence>
<dbReference type="EMBL" id="CP065383">
    <property type="protein sequence ID" value="QPM68804.1"/>
    <property type="molecule type" value="Genomic_DNA"/>
</dbReference>
<feature type="binding site" evidence="11">
    <location>
        <begin position="271"/>
        <end position="272"/>
    </location>
    <ligand>
        <name>L-histidine</name>
        <dbReference type="ChEBI" id="CHEBI:57595"/>
    </ligand>
</feature>
<feature type="domain" description="Aminoacyl-transfer RNA synthetases class-II family profile" evidence="12">
    <location>
        <begin position="1"/>
        <end position="114"/>
    </location>
</feature>
<comment type="subunit">
    <text evidence="10">Heteromultimer composed of HisG and HisZ subunits.</text>
</comment>